<accession>A0A7E4VB24</accession>
<reference evidence="3" key="2">
    <citation type="submission" date="2020-10" db="UniProtKB">
        <authorList>
            <consortium name="WormBaseParasite"/>
        </authorList>
    </citation>
    <scope>IDENTIFICATION</scope>
</reference>
<name>A0A7E4VB24_PANRE</name>
<organism evidence="2 3">
    <name type="scientific">Panagrellus redivivus</name>
    <name type="common">Microworm</name>
    <dbReference type="NCBI Taxonomy" id="6233"/>
    <lineage>
        <taxon>Eukaryota</taxon>
        <taxon>Metazoa</taxon>
        <taxon>Ecdysozoa</taxon>
        <taxon>Nematoda</taxon>
        <taxon>Chromadorea</taxon>
        <taxon>Rhabditida</taxon>
        <taxon>Tylenchina</taxon>
        <taxon>Panagrolaimomorpha</taxon>
        <taxon>Panagrolaimoidea</taxon>
        <taxon>Panagrolaimidae</taxon>
        <taxon>Panagrellus</taxon>
    </lineage>
</organism>
<reference evidence="2" key="1">
    <citation type="journal article" date="2013" name="Genetics">
        <title>The draft genome and transcriptome of Panagrellus redivivus are shaped by the harsh demands of a free-living lifestyle.</title>
        <authorList>
            <person name="Srinivasan J."/>
            <person name="Dillman A.R."/>
            <person name="Macchietto M.G."/>
            <person name="Heikkinen L."/>
            <person name="Lakso M."/>
            <person name="Fracchia K.M."/>
            <person name="Antoshechkin I."/>
            <person name="Mortazavi A."/>
            <person name="Wong G."/>
            <person name="Sternberg P.W."/>
        </authorList>
    </citation>
    <scope>NUCLEOTIDE SEQUENCE [LARGE SCALE GENOMIC DNA]</scope>
    <source>
        <strain evidence="2">MT8872</strain>
    </source>
</reference>
<dbReference type="Proteomes" id="UP000492821">
    <property type="component" value="Unassembled WGS sequence"/>
</dbReference>
<protein>
    <submittedName>
        <fullName evidence="3">Uncharacterized protein</fullName>
    </submittedName>
</protein>
<evidence type="ECO:0000313" key="3">
    <source>
        <dbReference type="WBParaSite" id="Pan_g18142.t1"/>
    </source>
</evidence>
<keyword evidence="2" id="KW-1185">Reference proteome</keyword>
<proteinExistence type="predicted"/>
<feature type="compositionally biased region" description="Basic residues" evidence="1">
    <location>
        <begin position="7"/>
        <end position="17"/>
    </location>
</feature>
<feature type="compositionally biased region" description="Basic and acidic residues" evidence="1">
    <location>
        <begin position="18"/>
        <end position="28"/>
    </location>
</feature>
<feature type="region of interest" description="Disordered" evidence="1">
    <location>
        <begin position="1"/>
        <end position="74"/>
    </location>
</feature>
<dbReference type="WBParaSite" id="Pan_g18142.t1">
    <property type="protein sequence ID" value="Pan_g18142.t1"/>
    <property type="gene ID" value="Pan_g18142"/>
</dbReference>
<dbReference type="AlphaFoldDB" id="A0A7E4VB24"/>
<evidence type="ECO:0000256" key="1">
    <source>
        <dbReference type="SAM" id="MobiDB-lite"/>
    </source>
</evidence>
<evidence type="ECO:0000313" key="2">
    <source>
        <dbReference type="Proteomes" id="UP000492821"/>
    </source>
</evidence>
<sequence length="134" mass="15085">MPGQRTHAGRGRGRRHSRGDNLERDRRNSPSCPPHMQGNGGTALFFRQNPTKLKRCESTRHRHHATPASRLFAKHRNSAPTTLFLRSPTPHIEITEVEEITFGHSLSVVVPRTPASSIKSRWSSIHGLFLPSQL</sequence>